<feature type="transmembrane region" description="Helical" evidence="7">
    <location>
        <begin position="6"/>
        <end position="31"/>
    </location>
</feature>
<feature type="transmembrane region" description="Helical" evidence="7">
    <location>
        <begin position="106"/>
        <end position="131"/>
    </location>
</feature>
<dbReference type="KEGG" id="tbw:NCTC13354_01671"/>
<dbReference type="RefSeq" id="WP_126416993.1">
    <property type="nucleotide sequence ID" value="NZ_LR134476.1"/>
</dbReference>
<dbReference type="PANTHER" id="PTHR33508:SF1">
    <property type="entry name" value="UPF0056 MEMBRANE PROTEIN YHCE"/>
    <property type="match status" value="1"/>
</dbReference>
<evidence type="ECO:0000313" key="8">
    <source>
        <dbReference type="EMBL" id="VEI13945.1"/>
    </source>
</evidence>
<accession>A0A448PG91</accession>
<feature type="transmembrane region" description="Helical" evidence="7">
    <location>
        <begin position="43"/>
        <end position="63"/>
    </location>
</feature>
<protein>
    <recommendedName>
        <fullName evidence="7">UPF0056 membrane protein</fullName>
    </recommendedName>
</protein>
<keyword evidence="3" id="KW-1003">Cell membrane</keyword>
<keyword evidence="5 7" id="KW-1133">Transmembrane helix</keyword>
<dbReference type="InterPro" id="IPR002771">
    <property type="entry name" value="Multi_antbiot-R_MarC"/>
</dbReference>
<dbReference type="OrthoDB" id="21094at2"/>
<keyword evidence="9" id="KW-1185">Reference proteome</keyword>
<dbReference type="PANTHER" id="PTHR33508">
    <property type="entry name" value="UPF0056 MEMBRANE PROTEIN YHCE"/>
    <property type="match status" value="1"/>
</dbReference>
<evidence type="ECO:0000256" key="2">
    <source>
        <dbReference type="ARBA" id="ARBA00009784"/>
    </source>
</evidence>
<organism evidence="8 9">
    <name type="scientific">Trueperella bialowiezensis</name>
    <dbReference type="NCBI Taxonomy" id="312285"/>
    <lineage>
        <taxon>Bacteria</taxon>
        <taxon>Bacillati</taxon>
        <taxon>Actinomycetota</taxon>
        <taxon>Actinomycetes</taxon>
        <taxon>Actinomycetales</taxon>
        <taxon>Actinomycetaceae</taxon>
        <taxon>Trueperella</taxon>
    </lineage>
</organism>
<dbReference type="Proteomes" id="UP000269542">
    <property type="component" value="Chromosome"/>
</dbReference>
<dbReference type="GO" id="GO:0005886">
    <property type="term" value="C:plasma membrane"/>
    <property type="evidence" value="ECO:0007669"/>
    <property type="project" value="UniProtKB-SubCell"/>
</dbReference>
<evidence type="ECO:0000256" key="7">
    <source>
        <dbReference type="RuleBase" id="RU362048"/>
    </source>
</evidence>
<reference evidence="8 9" key="1">
    <citation type="submission" date="2018-12" db="EMBL/GenBank/DDBJ databases">
        <authorList>
            <consortium name="Pathogen Informatics"/>
        </authorList>
    </citation>
    <scope>NUCLEOTIDE SEQUENCE [LARGE SCALE GENOMIC DNA]</scope>
    <source>
        <strain evidence="8 9">NCTC13354</strain>
    </source>
</reference>
<feature type="transmembrane region" description="Helical" evidence="7">
    <location>
        <begin position="137"/>
        <end position="159"/>
    </location>
</feature>
<feature type="transmembrane region" description="Helical" evidence="7">
    <location>
        <begin position="75"/>
        <end position="94"/>
    </location>
</feature>
<name>A0A448PG91_9ACTO</name>
<proteinExistence type="inferred from homology"/>
<evidence type="ECO:0000313" key="9">
    <source>
        <dbReference type="Proteomes" id="UP000269542"/>
    </source>
</evidence>
<feature type="transmembrane region" description="Helical" evidence="7">
    <location>
        <begin position="180"/>
        <end position="201"/>
    </location>
</feature>
<dbReference type="AlphaFoldDB" id="A0A448PG91"/>
<gene>
    <name evidence="8" type="primary">yhgN</name>
    <name evidence="8" type="ORF">NCTC13354_01671</name>
</gene>
<evidence type="ECO:0000256" key="3">
    <source>
        <dbReference type="ARBA" id="ARBA00022475"/>
    </source>
</evidence>
<evidence type="ECO:0000256" key="1">
    <source>
        <dbReference type="ARBA" id="ARBA00004651"/>
    </source>
</evidence>
<keyword evidence="6 7" id="KW-0472">Membrane</keyword>
<comment type="similarity">
    <text evidence="2 7">Belongs to the UPF0056 (MarC) family.</text>
</comment>
<dbReference type="EMBL" id="LR134476">
    <property type="protein sequence ID" value="VEI13945.1"/>
    <property type="molecule type" value="Genomic_DNA"/>
</dbReference>
<evidence type="ECO:0000256" key="6">
    <source>
        <dbReference type="ARBA" id="ARBA00023136"/>
    </source>
</evidence>
<evidence type="ECO:0000256" key="4">
    <source>
        <dbReference type="ARBA" id="ARBA00022692"/>
    </source>
</evidence>
<evidence type="ECO:0000256" key="5">
    <source>
        <dbReference type="ARBA" id="ARBA00022989"/>
    </source>
</evidence>
<keyword evidence="4 7" id="KW-0812">Transmembrane</keyword>
<sequence length="204" mass="21465">MTIDGAIFASAFTTLLVIIDPPGNVPVFMALTRSMSKQNRKKVAFQANFIALILLLVFGFFGFHLFNWMGISASALQLSGGLILLLVALQLLTGKEQDPGDAGGSIHVAMVPLGMPLLAGPGAIVAFMLLMRDANGSIIDTLTVIAAMTLVLIISWIAMHFSGAIMRVLGEAGVMLLTRLSGMLLAAIATQLMIAGVIGVIEKL</sequence>
<dbReference type="Pfam" id="PF01914">
    <property type="entry name" value="MarC"/>
    <property type="match status" value="1"/>
</dbReference>
<comment type="subcellular location">
    <subcellularLocation>
        <location evidence="1 7">Cell membrane</location>
        <topology evidence="1 7">Multi-pass membrane protein</topology>
    </subcellularLocation>
</comment>
<dbReference type="NCBIfam" id="TIGR00427">
    <property type="entry name" value="NAAT family transporter"/>
    <property type="match status" value="1"/>
</dbReference>